<comment type="caution">
    <text evidence="2">The sequence shown here is derived from an EMBL/GenBank/DDBJ whole genome shotgun (WGS) entry which is preliminary data.</text>
</comment>
<organism evidence="2 3">
    <name type="scientific">Trichoderma cornu-damae</name>
    <dbReference type="NCBI Taxonomy" id="654480"/>
    <lineage>
        <taxon>Eukaryota</taxon>
        <taxon>Fungi</taxon>
        <taxon>Dikarya</taxon>
        <taxon>Ascomycota</taxon>
        <taxon>Pezizomycotina</taxon>
        <taxon>Sordariomycetes</taxon>
        <taxon>Hypocreomycetidae</taxon>
        <taxon>Hypocreales</taxon>
        <taxon>Hypocreaceae</taxon>
        <taxon>Trichoderma</taxon>
    </lineage>
</organism>
<proteinExistence type="predicted"/>
<dbReference type="AlphaFoldDB" id="A0A9P8TSR1"/>
<evidence type="ECO:0000313" key="3">
    <source>
        <dbReference type="Proteomes" id="UP000827724"/>
    </source>
</evidence>
<keyword evidence="3" id="KW-1185">Reference proteome</keyword>
<dbReference type="EMBL" id="JAIWOZ010000007">
    <property type="protein sequence ID" value="KAH6603202.1"/>
    <property type="molecule type" value="Genomic_DNA"/>
</dbReference>
<name>A0A9P8TSR1_9HYPO</name>
<feature type="region of interest" description="Disordered" evidence="1">
    <location>
        <begin position="20"/>
        <end position="40"/>
    </location>
</feature>
<dbReference type="Proteomes" id="UP000827724">
    <property type="component" value="Unassembled WGS sequence"/>
</dbReference>
<evidence type="ECO:0000313" key="2">
    <source>
        <dbReference type="EMBL" id="KAH6603202.1"/>
    </source>
</evidence>
<protein>
    <submittedName>
        <fullName evidence="2">Uncharacterized protein</fullName>
    </submittedName>
</protein>
<accession>A0A9P8TSR1</accession>
<evidence type="ECO:0000256" key="1">
    <source>
        <dbReference type="SAM" id="MobiDB-lite"/>
    </source>
</evidence>
<sequence length="209" mass="22284">MFSPTPGKLTTVSMSSLLRRLGSPMPESSRTSGVRSAPADTMTSRLALSVAVCPSGVRYSTPDASGVLAFPGFHRILETVPLSSLRVPSHIPDGIQRLRPDIESCRGPAVDVFVQALPQSRPGLLYAAVERSVEEVRVKADVDVAGRPVVFPLPTERIHHIGVVSLICPRVDDRHGKVGILRQTVGHEETAGPCADDDVVVGAIGRRGQ</sequence>
<gene>
    <name evidence="2" type="ORF">Trco_007977</name>
</gene>
<reference evidence="2" key="1">
    <citation type="submission" date="2021-08" db="EMBL/GenBank/DDBJ databases">
        <title>Chromosome-Level Trichoderma cornu-damae using Hi-C Data.</title>
        <authorList>
            <person name="Kim C.S."/>
        </authorList>
    </citation>
    <scope>NUCLEOTIDE SEQUENCE</scope>
    <source>
        <strain evidence="2">KA19-0412C</strain>
    </source>
</reference>